<dbReference type="InterPro" id="IPR013022">
    <property type="entry name" value="Xyl_isomerase-like_TIM-brl"/>
</dbReference>
<evidence type="ECO:0000313" key="3">
    <source>
        <dbReference type="Proteomes" id="UP000236173"/>
    </source>
</evidence>
<evidence type="ECO:0000313" key="2">
    <source>
        <dbReference type="EMBL" id="GBD00062.1"/>
    </source>
</evidence>
<dbReference type="SUPFAM" id="SSF51658">
    <property type="entry name" value="Xylose isomerase-like"/>
    <property type="match status" value="1"/>
</dbReference>
<evidence type="ECO:0000259" key="1">
    <source>
        <dbReference type="Pfam" id="PF01261"/>
    </source>
</evidence>
<gene>
    <name evidence="2" type="ORF">HRbin17_02596</name>
</gene>
<dbReference type="Pfam" id="PF01261">
    <property type="entry name" value="AP_endonuc_2"/>
    <property type="match status" value="1"/>
</dbReference>
<reference evidence="3" key="1">
    <citation type="submission" date="2017-09" db="EMBL/GenBank/DDBJ databases">
        <title>Metaegenomics of thermophilic ammonia-oxidizing enrichment culture.</title>
        <authorList>
            <person name="Kato S."/>
            <person name="Suzuki K."/>
        </authorList>
    </citation>
    <scope>NUCLEOTIDE SEQUENCE [LARGE SCALE GENOMIC DNA]</scope>
</reference>
<dbReference type="PANTHER" id="PTHR12110:SF53">
    <property type="entry name" value="BLR5974 PROTEIN"/>
    <property type="match status" value="1"/>
</dbReference>
<accession>A0A2H5XFX0</accession>
<dbReference type="EMBL" id="BEHT01000049">
    <property type="protein sequence ID" value="GBD00062.1"/>
    <property type="molecule type" value="Genomic_DNA"/>
</dbReference>
<organism evidence="2 3">
    <name type="scientific">Candidatus Fervidibacter japonicus</name>
    <dbReference type="NCBI Taxonomy" id="2035412"/>
    <lineage>
        <taxon>Bacteria</taxon>
        <taxon>Candidatus Fervidibacterota</taxon>
        <taxon>Candidatus Fervidibacter</taxon>
    </lineage>
</organism>
<dbReference type="Proteomes" id="UP000236173">
    <property type="component" value="Unassembled WGS sequence"/>
</dbReference>
<sequence length="291" mass="32718">MSPWRLGVSTYSYWHFRGDRYPVERVMEHAAVLGLAGVELLHRQMDSDEPAYLRRLKRTAFQLGLDLYCLAIHQDFVHPDAAERQQHIDHTRRCLQLAHELGIPALRVNAGRWKTIKDFDELMQQGGIEPPLNGYTDSDAFGWVTGALEACLPDAERYGVVLALENHWGLTATAEGTLRIVTAINSEWLRVCLDIGNLLRYADGAVQWEPDYDGLARLAPHAILVHAKTYIGGGEWYTLDIDYARVAAILRQAHYRGYISLEYEGKADPPVGVPQSVALLQQAFGLRDAGR</sequence>
<dbReference type="InterPro" id="IPR050312">
    <property type="entry name" value="IolE/XylAMocC-like"/>
</dbReference>
<dbReference type="InterPro" id="IPR036237">
    <property type="entry name" value="Xyl_isomerase-like_sf"/>
</dbReference>
<name>A0A2H5XFX0_9BACT</name>
<dbReference type="Gene3D" id="3.20.20.150">
    <property type="entry name" value="Divalent-metal-dependent TIM barrel enzymes"/>
    <property type="match status" value="1"/>
</dbReference>
<protein>
    <recommendedName>
        <fullName evidence="1">Xylose isomerase-like TIM barrel domain-containing protein</fullName>
    </recommendedName>
</protein>
<comment type="caution">
    <text evidence="2">The sequence shown here is derived from an EMBL/GenBank/DDBJ whole genome shotgun (WGS) entry which is preliminary data.</text>
</comment>
<dbReference type="PANTHER" id="PTHR12110">
    <property type="entry name" value="HYDROXYPYRUVATE ISOMERASE"/>
    <property type="match status" value="1"/>
</dbReference>
<feature type="domain" description="Xylose isomerase-like TIM barrel" evidence="1">
    <location>
        <begin position="29"/>
        <end position="281"/>
    </location>
</feature>
<proteinExistence type="predicted"/>
<dbReference type="AlphaFoldDB" id="A0A2H5XFX0"/>